<keyword evidence="5 12" id="KW-0813">Transport</keyword>
<keyword evidence="8 12" id="KW-0812">Transmembrane</keyword>
<dbReference type="Gene3D" id="3.30.420.270">
    <property type="match status" value="1"/>
</dbReference>
<evidence type="ECO:0000256" key="2">
    <source>
        <dbReference type="ARBA" id="ARBA00004249"/>
    </source>
</evidence>
<gene>
    <name evidence="14" type="ORF">C7I55_21080</name>
</gene>
<comment type="subunit">
    <text evidence="4">The accessory proteins ExbB and ExbD seem to form a complex with TonB.</text>
</comment>
<evidence type="ECO:0000256" key="5">
    <source>
        <dbReference type="ARBA" id="ARBA00022448"/>
    </source>
</evidence>
<evidence type="ECO:0000256" key="10">
    <source>
        <dbReference type="ARBA" id="ARBA00022989"/>
    </source>
</evidence>
<keyword evidence="7" id="KW-0997">Cell inner membrane</keyword>
<accession>A0A2P7QIE6</accession>
<dbReference type="OrthoDB" id="7573672at2"/>
<sequence length="143" mass="15807">MHRRPVYATIKDAPISDMNTTPLIDVLLVLLIMFIITVPVATHSVKLNLPTDVPSASTLPETHRLDMDETGRIAFDGTWISEAALAPRLIAMRRGNPDAVLHFRTDGAARYEDFDRTLAIVKRAGIERLGFLGNEGFVGALQR</sequence>
<comment type="subcellular location">
    <subcellularLocation>
        <location evidence="2">Cell inner membrane</location>
        <topology evidence="2">Single-pass type II membrane protein</topology>
    </subcellularLocation>
    <subcellularLocation>
        <location evidence="12">Cell membrane</location>
        <topology evidence="12">Single-pass type II membrane protein</topology>
    </subcellularLocation>
</comment>
<evidence type="ECO:0000256" key="6">
    <source>
        <dbReference type="ARBA" id="ARBA00022475"/>
    </source>
</evidence>
<comment type="caution">
    <text evidence="14">The sequence shown here is derived from an EMBL/GenBank/DDBJ whole genome shotgun (WGS) entry which is preliminary data.</text>
</comment>
<keyword evidence="9 12" id="KW-0653">Protein transport</keyword>
<dbReference type="InterPro" id="IPR003400">
    <property type="entry name" value="ExbD"/>
</dbReference>
<evidence type="ECO:0000256" key="3">
    <source>
        <dbReference type="ARBA" id="ARBA00005811"/>
    </source>
</evidence>
<dbReference type="Proteomes" id="UP000241167">
    <property type="component" value="Unassembled WGS sequence"/>
</dbReference>
<protein>
    <submittedName>
        <fullName evidence="14">Biopolymer transporter ExbD</fullName>
    </submittedName>
</protein>
<proteinExistence type="inferred from homology"/>
<evidence type="ECO:0000256" key="8">
    <source>
        <dbReference type="ARBA" id="ARBA00022692"/>
    </source>
</evidence>
<dbReference type="GO" id="GO:0015031">
    <property type="term" value="P:protein transport"/>
    <property type="evidence" value="ECO:0007669"/>
    <property type="project" value="UniProtKB-KW"/>
</dbReference>
<dbReference type="PANTHER" id="PTHR30558">
    <property type="entry name" value="EXBD MEMBRANE COMPONENT OF PMF-DRIVEN MACROMOLECULE IMPORT SYSTEM"/>
    <property type="match status" value="1"/>
</dbReference>
<evidence type="ECO:0000256" key="11">
    <source>
        <dbReference type="ARBA" id="ARBA00023136"/>
    </source>
</evidence>
<dbReference type="GO" id="GO:0005886">
    <property type="term" value="C:plasma membrane"/>
    <property type="evidence" value="ECO:0007669"/>
    <property type="project" value="UniProtKB-SubCell"/>
</dbReference>
<feature type="transmembrane region" description="Helical" evidence="13">
    <location>
        <begin position="21"/>
        <end position="41"/>
    </location>
</feature>
<evidence type="ECO:0000256" key="4">
    <source>
        <dbReference type="ARBA" id="ARBA00011471"/>
    </source>
</evidence>
<dbReference type="PANTHER" id="PTHR30558:SF12">
    <property type="entry name" value="BIOPOLYMER TRANSPORT PROTEIN EXBD"/>
    <property type="match status" value="1"/>
</dbReference>
<comment type="function">
    <text evidence="1">Involved in the TonB-dependent energy-dependent transport of various receptor-bound substrates.</text>
</comment>
<evidence type="ECO:0000313" key="14">
    <source>
        <dbReference type="EMBL" id="PSJ37744.1"/>
    </source>
</evidence>
<name>A0A2P7QIE6_9SPHN</name>
<evidence type="ECO:0000256" key="13">
    <source>
        <dbReference type="SAM" id="Phobius"/>
    </source>
</evidence>
<comment type="similarity">
    <text evidence="3 12">Belongs to the ExbD/TolR family.</text>
</comment>
<evidence type="ECO:0000256" key="9">
    <source>
        <dbReference type="ARBA" id="ARBA00022927"/>
    </source>
</evidence>
<evidence type="ECO:0000256" key="1">
    <source>
        <dbReference type="ARBA" id="ARBA00003540"/>
    </source>
</evidence>
<evidence type="ECO:0000313" key="15">
    <source>
        <dbReference type="Proteomes" id="UP000241167"/>
    </source>
</evidence>
<keyword evidence="6" id="KW-1003">Cell membrane</keyword>
<keyword evidence="15" id="KW-1185">Reference proteome</keyword>
<evidence type="ECO:0000256" key="12">
    <source>
        <dbReference type="RuleBase" id="RU003879"/>
    </source>
</evidence>
<reference evidence="14 15" key="1">
    <citation type="submission" date="2018-03" db="EMBL/GenBank/DDBJ databases">
        <title>The draft genome of Sphingosinicella sp. GL-C-18.</title>
        <authorList>
            <person name="Liu L."/>
            <person name="Li L."/>
            <person name="Liang L."/>
            <person name="Zhang X."/>
            <person name="Wang T."/>
        </authorList>
    </citation>
    <scope>NUCLEOTIDE SEQUENCE [LARGE SCALE GENOMIC DNA]</scope>
    <source>
        <strain evidence="14 15">GL-C-18</strain>
    </source>
</reference>
<dbReference type="GO" id="GO:0022857">
    <property type="term" value="F:transmembrane transporter activity"/>
    <property type="evidence" value="ECO:0007669"/>
    <property type="project" value="InterPro"/>
</dbReference>
<dbReference type="EMBL" id="PXYI01000008">
    <property type="protein sequence ID" value="PSJ37744.1"/>
    <property type="molecule type" value="Genomic_DNA"/>
</dbReference>
<dbReference type="Pfam" id="PF02472">
    <property type="entry name" value="ExbD"/>
    <property type="match status" value="1"/>
</dbReference>
<keyword evidence="10 13" id="KW-1133">Transmembrane helix</keyword>
<dbReference type="AlphaFoldDB" id="A0A2P7QIE6"/>
<organism evidence="14 15">
    <name type="scientific">Allosphingosinicella deserti</name>
    <dbReference type="NCBI Taxonomy" id="2116704"/>
    <lineage>
        <taxon>Bacteria</taxon>
        <taxon>Pseudomonadati</taxon>
        <taxon>Pseudomonadota</taxon>
        <taxon>Alphaproteobacteria</taxon>
        <taxon>Sphingomonadales</taxon>
        <taxon>Sphingomonadaceae</taxon>
        <taxon>Allosphingosinicella</taxon>
    </lineage>
</organism>
<evidence type="ECO:0000256" key="7">
    <source>
        <dbReference type="ARBA" id="ARBA00022519"/>
    </source>
</evidence>
<keyword evidence="11 13" id="KW-0472">Membrane</keyword>